<dbReference type="PROSITE" id="PS01031">
    <property type="entry name" value="SHSP"/>
    <property type="match status" value="1"/>
</dbReference>
<dbReference type="KEGG" id="samy:DB32_004926"/>
<dbReference type="PANTHER" id="PTHR11527">
    <property type="entry name" value="HEAT-SHOCK PROTEIN 20 FAMILY MEMBER"/>
    <property type="match status" value="1"/>
</dbReference>
<dbReference type="InterPro" id="IPR031107">
    <property type="entry name" value="Small_HSP"/>
</dbReference>
<comment type="similarity">
    <text evidence="1 2">Belongs to the small heat shock protein (HSP20) family.</text>
</comment>
<keyword evidence="6" id="KW-1185">Reference proteome</keyword>
<dbReference type="Pfam" id="PF00011">
    <property type="entry name" value="HSP20"/>
    <property type="match status" value="1"/>
</dbReference>
<proteinExistence type="inferred from homology"/>
<evidence type="ECO:0000313" key="6">
    <source>
        <dbReference type="Proteomes" id="UP000034883"/>
    </source>
</evidence>
<feature type="compositionally biased region" description="Polar residues" evidence="3">
    <location>
        <begin position="1"/>
        <end position="13"/>
    </location>
</feature>
<dbReference type="CDD" id="cd06464">
    <property type="entry name" value="ACD_sHsps-like"/>
    <property type="match status" value="1"/>
</dbReference>
<reference evidence="5 6" key="1">
    <citation type="submission" date="2015-03" db="EMBL/GenBank/DDBJ databases">
        <title>Genome assembly of Sandaracinus amylolyticus DSM 53668.</title>
        <authorList>
            <person name="Sharma G."/>
            <person name="Subramanian S."/>
        </authorList>
    </citation>
    <scope>NUCLEOTIDE SEQUENCE [LARGE SCALE GENOMIC DNA]</scope>
    <source>
        <strain evidence="5 6">DSM 53668</strain>
    </source>
</reference>
<accession>A0A0F6W5F6</accession>
<gene>
    <name evidence="5" type="ORF">DB32_004926</name>
</gene>
<dbReference type="SUPFAM" id="SSF49764">
    <property type="entry name" value="HSP20-like chaperones"/>
    <property type="match status" value="1"/>
</dbReference>
<feature type="domain" description="SHSP" evidence="4">
    <location>
        <begin position="88"/>
        <end position="201"/>
    </location>
</feature>
<dbReference type="Gene3D" id="2.60.40.790">
    <property type="match status" value="1"/>
</dbReference>
<dbReference type="OrthoDB" id="9811615at2"/>
<keyword evidence="5" id="KW-0346">Stress response</keyword>
<dbReference type="RefSeq" id="WP_053234997.1">
    <property type="nucleotide sequence ID" value="NZ_CP011125.1"/>
</dbReference>
<dbReference type="STRING" id="927083.DB32_004926"/>
<evidence type="ECO:0000313" key="5">
    <source>
        <dbReference type="EMBL" id="AKF07777.1"/>
    </source>
</evidence>
<dbReference type="Proteomes" id="UP000034883">
    <property type="component" value="Chromosome"/>
</dbReference>
<dbReference type="AlphaFoldDB" id="A0A0F6W5F6"/>
<sequence>MAQNEPQNGRNQSARGGGAQQPQGREQEREQRGLARGGGGGTGLGRGGPAMQTPFSFVRRMFEDMDRLFGEFGMGGGLAPAGGYGLAPAISEWTPQLEVFEQGDQLVVRADLPGMKKEDVKLELKDDLLVISGERREEKRDEREGFFRTERSYGCFERAIRVPEGTDPASCEARFDDGVLEVKLKMPEQPSRARQIPIQTSGETVSEKTKKS</sequence>
<evidence type="ECO:0000256" key="3">
    <source>
        <dbReference type="SAM" id="MobiDB-lite"/>
    </source>
</evidence>
<evidence type="ECO:0000259" key="4">
    <source>
        <dbReference type="PROSITE" id="PS01031"/>
    </source>
</evidence>
<dbReference type="EMBL" id="CP011125">
    <property type="protein sequence ID" value="AKF07777.1"/>
    <property type="molecule type" value="Genomic_DNA"/>
</dbReference>
<evidence type="ECO:0000256" key="2">
    <source>
        <dbReference type="RuleBase" id="RU003616"/>
    </source>
</evidence>
<feature type="region of interest" description="Disordered" evidence="3">
    <location>
        <begin position="1"/>
        <end position="52"/>
    </location>
</feature>
<dbReference type="InterPro" id="IPR002068">
    <property type="entry name" value="A-crystallin/Hsp20_dom"/>
</dbReference>
<organism evidence="5 6">
    <name type="scientific">Sandaracinus amylolyticus</name>
    <dbReference type="NCBI Taxonomy" id="927083"/>
    <lineage>
        <taxon>Bacteria</taxon>
        <taxon>Pseudomonadati</taxon>
        <taxon>Myxococcota</taxon>
        <taxon>Polyangia</taxon>
        <taxon>Polyangiales</taxon>
        <taxon>Sandaracinaceae</taxon>
        <taxon>Sandaracinus</taxon>
    </lineage>
</organism>
<feature type="region of interest" description="Disordered" evidence="3">
    <location>
        <begin position="187"/>
        <end position="212"/>
    </location>
</feature>
<dbReference type="InterPro" id="IPR008978">
    <property type="entry name" value="HSP20-like_chaperone"/>
</dbReference>
<name>A0A0F6W5F6_9BACT</name>
<feature type="compositionally biased region" description="Gly residues" evidence="3">
    <location>
        <begin position="35"/>
        <end position="48"/>
    </location>
</feature>
<evidence type="ECO:0000256" key="1">
    <source>
        <dbReference type="PROSITE-ProRule" id="PRU00285"/>
    </source>
</evidence>
<protein>
    <submittedName>
        <fullName evidence="5">Heat shock protein Hsp20</fullName>
    </submittedName>
</protein>